<organism evidence="3">
    <name type="scientific">Timema shepardi</name>
    <name type="common">Walking stick</name>
    <dbReference type="NCBI Taxonomy" id="629360"/>
    <lineage>
        <taxon>Eukaryota</taxon>
        <taxon>Metazoa</taxon>
        <taxon>Ecdysozoa</taxon>
        <taxon>Arthropoda</taxon>
        <taxon>Hexapoda</taxon>
        <taxon>Insecta</taxon>
        <taxon>Pterygota</taxon>
        <taxon>Neoptera</taxon>
        <taxon>Polyneoptera</taxon>
        <taxon>Phasmatodea</taxon>
        <taxon>Timematodea</taxon>
        <taxon>Timematoidea</taxon>
        <taxon>Timematidae</taxon>
        <taxon>Timema</taxon>
    </lineage>
</organism>
<keyword evidence="1" id="KW-0732">Signal</keyword>
<dbReference type="InterPro" id="IPR004302">
    <property type="entry name" value="Cellulose/chitin-bd_N"/>
</dbReference>
<feature type="chain" id="PRO_5030840647" description="Chitin-binding type-4 domain-containing protein" evidence="1">
    <location>
        <begin position="26"/>
        <end position="202"/>
    </location>
</feature>
<dbReference type="EMBL" id="OC001006">
    <property type="protein sequence ID" value="CAD7258885.1"/>
    <property type="molecule type" value="Genomic_DNA"/>
</dbReference>
<reference evidence="3" key="1">
    <citation type="submission" date="2020-11" db="EMBL/GenBank/DDBJ databases">
        <authorList>
            <person name="Tran Van P."/>
        </authorList>
    </citation>
    <scope>NUCLEOTIDE SEQUENCE</scope>
</reference>
<dbReference type="PANTHER" id="PTHR21113:SF4">
    <property type="entry name" value="CHITIN-BINDING TYPE-4 DOMAIN-CONTAINING PROTEIN"/>
    <property type="match status" value="1"/>
</dbReference>
<evidence type="ECO:0000313" key="3">
    <source>
        <dbReference type="EMBL" id="CAD7258885.1"/>
    </source>
</evidence>
<evidence type="ECO:0000259" key="2">
    <source>
        <dbReference type="Pfam" id="PF03067"/>
    </source>
</evidence>
<dbReference type="Pfam" id="PF03067">
    <property type="entry name" value="LPMO_10"/>
    <property type="match status" value="1"/>
</dbReference>
<feature type="domain" description="Chitin-binding type-4" evidence="2">
    <location>
        <begin position="26"/>
        <end position="185"/>
    </location>
</feature>
<dbReference type="AlphaFoldDB" id="A0A7R9AR60"/>
<evidence type="ECO:0000256" key="1">
    <source>
        <dbReference type="SAM" id="SignalP"/>
    </source>
</evidence>
<protein>
    <recommendedName>
        <fullName evidence="2">Chitin-binding type-4 domain-containing protein</fullName>
    </recommendedName>
</protein>
<dbReference type="PANTHER" id="PTHR21113">
    <property type="entry name" value="AGAP001705-PA"/>
    <property type="match status" value="1"/>
</dbReference>
<feature type="signal peptide" evidence="1">
    <location>
        <begin position="1"/>
        <end position="25"/>
    </location>
</feature>
<name>A0A7R9AR60_TIMSH</name>
<gene>
    <name evidence="3" type="ORF">TSIB3V08_LOCUS3106</name>
</gene>
<sequence>MVTCVVLTTAAAALAIFGSLVEVAGHGMLWDPVNRGSMWRFGYDTPINYNDNELFCGGKWVQWDENEGRCGLCGDNFALDRPRPNENTGLFGTGVPVNEYWRGQTINATIKITANHMGFVIFNLCPLTNKTELETEECFNTYPLKVGGGSNYKYYLPSTESRLFYVAVKLPESISCELCVLQWTYIVGEYWRLVAHVKNSLH</sequence>
<accession>A0A7R9AR60</accession>
<proteinExistence type="predicted"/>